<dbReference type="CDD" id="cd00158">
    <property type="entry name" value="RHOD"/>
    <property type="match status" value="1"/>
</dbReference>
<proteinExistence type="predicted"/>
<keyword evidence="3" id="KW-1185">Reference proteome</keyword>
<dbReference type="InterPro" id="IPR001763">
    <property type="entry name" value="Rhodanese-like_dom"/>
</dbReference>
<evidence type="ECO:0000259" key="1">
    <source>
        <dbReference type="PROSITE" id="PS50206"/>
    </source>
</evidence>
<dbReference type="GO" id="GO:0003824">
    <property type="term" value="F:catalytic activity"/>
    <property type="evidence" value="ECO:0007669"/>
    <property type="project" value="InterPro"/>
</dbReference>
<evidence type="ECO:0000313" key="2">
    <source>
        <dbReference type="EMBL" id="GFR47910.1"/>
    </source>
</evidence>
<sequence length="244" mass="27751">FSWKLSALNNGTKMQSLRAPVSIRPCKLTRPVFAPVRAPACVVRQRRVDVHAVKQWPDPEFIKETLAQFPDKGIATVEEARCLFSNGGYVWLDVRSELENEEVGKVKGSVNVPFVHLKRVYDPEKRERIMKKTPNPDFVKMVEKRFPNKDAKLMVGCSNGKAYSIDALEALDEAGYTNLTFVRGGYNAWFRVFDNKLNRRNYGEYQERYDGHDQLSMGDSAGIHASGAGFDKVDKADRWSLPVY</sequence>
<dbReference type="Proteomes" id="UP001054857">
    <property type="component" value="Unassembled WGS sequence"/>
</dbReference>
<accession>A0AAD3DTP2</accession>
<dbReference type="InterPro" id="IPR036873">
    <property type="entry name" value="Rhodanese-like_dom_sf"/>
</dbReference>
<dbReference type="EMBL" id="BMAR01000021">
    <property type="protein sequence ID" value="GFR47910.1"/>
    <property type="molecule type" value="Genomic_DNA"/>
</dbReference>
<dbReference type="InterPro" id="IPR044684">
    <property type="entry name" value="STR17/STR18/HARC1-like"/>
</dbReference>
<reference evidence="2 3" key="1">
    <citation type="journal article" date="2021" name="Sci. Rep.">
        <title>Genome sequencing of the multicellular alga Astrephomene provides insights into convergent evolution of germ-soma differentiation.</title>
        <authorList>
            <person name="Yamashita S."/>
            <person name="Yamamoto K."/>
            <person name="Matsuzaki R."/>
            <person name="Suzuki S."/>
            <person name="Yamaguchi H."/>
            <person name="Hirooka S."/>
            <person name="Minakuchi Y."/>
            <person name="Miyagishima S."/>
            <person name="Kawachi M."/>
            <person name="Toyoda A."/>
            <person name="Nozaki H."/>
        </authorList>
    </citation>
    <scope>NUCLEOTIDE SEQUENCE [LARGE SCALE GENOMIC DNA]</scope>
    <source>
        <strain evidence="2 3">NIES-4017</strain>
    </source>
</reference>
<comment type="caution">
    <text evidence="2">The sequence shown here is derived from an EMBL/GenBank/DDBJ whole genome shotgun (WGS) entry which is preliminary data.</text>
</comment>
<feature type="domain" description="Rhodanese" evidence="1">
    <location>
        <begin position="85"/>
        <end position="198"/>
    </location>
</feature>
<dbReference type="PANTHER" id="PTHR44542:SF14">
    <property type="entry name" value="PROTEIN HIGH ARSENIC CONTENT 1, MITOCHONDRIAL-RELATED"/>
    <property type="match status" value="1"/>
</dbReference>
<dbReference type="PANTHER" id="PTHR44542">
    <property type="entry name" value="THIOSULFATE SULFURTRANSFERASE 18"/>
    <property type="match status" value="1"/>
</dbReference>
<dbReference type="AlphaFoldDB" id="A0AAD3DTP2"/>
<dbReference type="SUPFAM" id="SSF52821">
    <property type="entry name" value="Rhodanese/Cell cycle control phosphatase"/>
    <property type="match status" value="1"/>
</dbReference>
<feature type="non-terminal residue" evidence="2">
    <location>
        <position position="1"/>
    </location>
</feature>
<gene>
    <name evidence="2" type="ORF">Agub_g9710</name>
</gene>
<protein>
    <recommendedName>
        <fullName evidence="1">Rhodanese domain-containing protein</fullName>
    </recommendedName>
</protein>
<dbReference type="SMART" id="SM00450">
    <property type="entry name" value="RHOD"/>
    <property type="match status" value="1"/>
</dbReference>
<name>A0AAD3DTP2_9CHLO</name>
<dbReference type="Pfam" id="PF00581">
    <property type="entry name" value="Rhodanese"/>
    <property type="match status" value="1"/>
</dbReference>
<dbReference type="PROSITE" id="PS50206">
    <property type="entry name" value="RHODANESE_3"/>
    <property type="match status" value="1"/>
</dbReference>
<dbReference type="Gene3D" id="3.40.250.10">
    <property type="entry name" value="Rhodanese-like domain"/>
    <property type="match status" value="1"/>
</dbReference>
<organism evidence="2 3">
    <name type="scientific">Astrephomene gubernaculifera</name>
    <dbReference type="NCBI Taxonomy" id="47775"/>
    <lineage>
        <taxon>Eukaryota</taxon>
        <taxon>Viridiplantae</taxon>
        <taxon>Chlorophyta</taxon>
        <taxon>core chlorophytes</taxon>
        <taxon>Chlorophyceae</taxon>
        <taxon>CS clade</taxon>
        <taxon>Chlamydomonadales</taxon>
        <taxon>Astrephomenaceae</taxon>
        <taxon>Astrephomene</taxon>
    </lineage>
</organism>
<evidence type="ECO:0000313" key="3">
    <source>
        <dbReference type="Proteomes" id="UP001054857"/>
    </source>
</evidence>